<dbReference type="AlphaFoldDB" id="A0A1I4ZW28"/>
<evidence type="ECO:0000256" key="5">
    <source>
        <dbReference type="ARBA" id="ARBA00022729"/>
    </source>
</evidence>
<protein>
    <recommendedName>
        <fullName evidence="9">Flagellar L-ring protein</fullName>
    </recommendedName>
    <alternativeName>
        <fullName evidence="9">Basal body L-ring protein</fullName>
    </alternativeName>
</protein>
<evidence type="ECO:0000256" key="4">
    <source>
        <dbReference type="ARBA" id="ARBA00011439"/>
    </source>
</evidence>
<sequence length="221" mass="23129">MKFFAGIFLSLLLVACTAPSVITQPTTAKPHPASLAQVNNGAIYQPGSAKLLFEEPVARYVGDTLIVTIEENLATANKTNTSSSRTGSYSMTNSGASSLHLPTALEQLLNASPSGSSSNKSDGKGETSNTNTFKGTLAVTVVETLPNGNLVVGGEKRVNVNGEINNLRLTGVVNPKDIKAGNTISSTRIADARIEQVGEGVIADANTIAWLLRFFLSVLPL</sequence>
<keyword evidence="9" id="KW-0449">Lipoprotein</keyword>
<dbReference type="Proteomes" id="UP000242869">
    <property type="component" value="Unassembled WGS sequence"/>
</dbReference>
<evidence type="ECO:0000313" key="12">
    <source>
        <dbReference type="EMBL" id="SFN54436.1"/>
    </source>
</evidence>
<feature type="region of interest" description="Disordered" evidence="10">
    <location>
        <begin position="110"/>
        <end position="131"/>
    </location>
</feature>
<dbReference type="PROSITE" id="PS51257">
    <property type="entry name" value="PROKAR_LIPOPROTEIN"/>
    <property type="match status" value="1"/>
</dbReference>
<name>A0A1I4ZW28_9NEIS</name>
<keyword evidence="13" id="KW-1185">Reference proteome</keyword>
<comment type="subunit">
    <text evidence="4 9">The basal body constitutes a major portion of the flagellar organelle and consists of four rings (L,P,S, and M) mounted on a central rod.</text>
</comment>
<dbReference type="EMBL" id="FOVE01000011">
    <property type="protein sequence ID" value="SFN54436.1"/>
    <property type="molecule type" value="Genomic_DNA"/>
</dbReference>
<reference evidence="13" key="1">
    <citation type="submission" date="2016-10" db="EMBL/GenBank/DDBJ databases">
        <authorList>
            <person name="Varghese N."/>
            <person name="Submissions S."/>
        </authorList>
    </citation>
    <scope>NUCLEOTIDE SEQUENCE [LARGE SCALE GENOMIC DNA]</scope>
    <source>
        <strain evidence="13">DSM 6150</strain>
    </source>
</reference>
<dbReference type="GO" id="GO:0009427">
    <property type="term" value="C:bacterial-type flagellum basal body, distal rod, L ring"/>
    <property type="evidence" value="ECO:0007669"/>
    <property type="project" value="InterPro"/>
</dbReference>
<evidence type="ECO:0000256" key="1">
    <source>
        <dbReference type="ARBA" id="ARBA00002591"/>
    </source>
</evidence>
<feature type="signal peptide" evidence="11">
    <location>
        <begin position="1"/>
        <end position="20"/>
    </location>
</feature>
<dbReference type="PANTHER" id="PTHR34933:SF3">
    <property type="entry name" value="FLAGELLAR L-RING PROTEIN"/>
    <property type="match status" value="1"/>
</dbReference>
<evidence type="ECO:0000256" key="10">
    <source>
        <dbReference type="SAM" id="MobiDB-lite"/>
    </source>
</evidence>
<evidence type="ECO:0000256" key="6">
    <source>
        <dbReference type="ARBA" id="ARBA00023136"/>
    </source>
</evidence>
<keyword evidence="12" id="KW-0282">Flagellum</keyword>
<keyword evidence="7 9" id="KW-0975">Bacterial flagellum</keyword>
<organism evidence="12 13">
    <name type="scientific">Formivibrio citricus</name>
    <dbReference type="NCBI Taxonomy" id="83765"/>
    <lineage>
        <taxon>Bacteria</taxon>
        <taxon>Pseudomonadati</taxon>
        <taxon>Pseudomonadota</taxon>
        <taxon>Betaproteobacteria</taxon>
        <taxon>Neisseriales</taxon>
        <taxon>Chitinibacteraceae</taxon>
        <taxon>Formivibrio</taxon>
    </lineage>
</organism>
<keyword evidence="6 9" id="KW-0472">Membrane</keyword>
<keyword evidence="12" id="KW-0969">Cilium</keyword>
<comment type="function">
    <text evidence="1 9">Assembles around the rod to form the L-ring and probably protects the motor/basal body from shearing forces during rotation.</text>
</comment>
<feature type="chain" id="PRO_5017252873" description="Flagellar L-ring protein" evidence="11">
    <location>
        <begin position="21"/>
        <end position="221"/>
    </location>
</feature>
<dbReference type="HAMAP" id="MF_00415">
    <property type="entry name" value="FlgH"/>
    <property type="match status" value="1"/>
</dbReference>
<evidence type="ECO:0000256" key="9">
    <source>
        <dbReference type="HAMAP-Rule" id="MF_00415"/>
    </source>
</evidence>
<evidence type="ECO:0000256" key="3">
    <source>
        <dbReference type="ARBA" id="ARBA00006929"/>
    </source>
</evidence>
<comment type="similarity">
    <text evidence="3 9">Belongs to the FlgH family.</text>
</comment>
<accession>A0A1I4ZW28</accession>
<dbReference type="InterPro" id="IPR000527">
    <property type="entry name" value="Flag_Lring"/>
</dbReference>
<evidence type="ECO:0000313" key="13">
    <source>
        <dbReference type="Proteomes" id="UP000242869"/>
    </source>
</evidence>
<dbReference type="RefSeq" id="WP_091194602.1">
    <property type="nucleotide sequence ID" value="NZ_FOVE01000011.1"/>
</dbReference>
<evidence type="ECO:0000256" key="8">
    <source>
        <dbReference type="ARBA" id="ARBA00023237"/>
    </source>
</evidence>
<dbReference type="Pfam" id="PF02107">
    <property type="entry name" value="FlgH"/>
    <property type="match status" value="1"/>
</dbReference>
<evidence type="ECO:0000256" key="7">
    <source>
        <dbReference type="ARBA" id="ARBA00023143"/>
    </source>
</evidence>
<proteinExistence type="inferred from homology"/>
<comment type="subcellular location">
    <subcellularLocation>
        <location evidence="9">Cell outer membrane</location>
        <topology evidence="9">Lipid-anchor</topology>
    </subcellularLocation>
    <subcellularLocation>
        <location evidence="9">Bacterial flagellum basal body</location>
    </subcellularLocation>
    <subcellularLocation>
        <location evidence="2">Membrane</location>
    </subcellularLocation>
</comment>
<dbReference type="GO" id="GO:0071973">
    <property type="term" value="P:bacterial-type flagellum-dependent cell motility"/>
    <property type="evidence" value="ECO:0007669"/>
    <property type="project" value="InterPro"/>
</dbReference>
<gene>
    <name evidence="9" type="primary">flgH</name>
    <name evidence="12" type="ORF">SAMN05660284_01743</name>
</gene>
<dbReference type="STRING" id="83765.SAMN05660284_01743"/>
<dbReference type="GO" id="GO:0003774">
    <property type="term" value="F:cytoskeletal motor activity"/>
    <property type="evidence" value="ECO:0007669"/>
    <property type="project" value="InterPro"/>
</dbReference>
<keyword evidence="8 9" id="KW-0998">Cell outer membrane</keyword>
<keyword evidence="12" id="KW-0966">Cell projection</keyword>
<keyword evidence="5 9" id="KW-0732">Signal</keyword>
<dbReference type="PANTHER" id="PTHR34933">
    <property type="entry name" value="FLAGELLAR L-RING PROTEIN"/>
    <property type="match status" value="1"/>
</dbReference>
<evidence type="ECO:0000256" key="11">
    <source>
        <dbReference type="SAM" id="SignalP"/>
    </source>
</evidence>
<dbReference type="GO" id="GO:0009279">
    <property type="term" value="C:cell outer membrane"/>
    <property type="evidence" value="ECO:0007669"/>
    <property type="project" value="UniProtKB-SubCell"/>
</dbReference>
<dbReference type="PRINTS" id="PR01008">
    <property type="entry name" value="FLGLRINGFLGH"/>
</dbReference>
<dbReference type="OrthoDB" id="9789463at2"/>
<evidence type="ECO:0000256" key="2">
    <source>
        <dbReference type="ARBA" id="ARBA00004370"/>
    </source>
</evidence>